<dbReference type="CDD" id="cd00093">
    <property type="entry name" value="HTH_XRE"/>
    <property type="match status" value="1"/>
</dbReference>
<dbReference type="PANTHER" id="PTHR34475:SF1">
    <property type="entry name" value="CYTOSKELETON PROTEIN RODZ"/>
    <property type="match status" value="1"/>
</dbReference>
<evidence type="ECO:0000256" key="2">
    <source>
        <dbReference type="SAM" id="Phobius"/>
    </source>
</evidence>
<evidence type="ECO:0000313" key="5">
    <source>
        <dbReference type="Proteomes" id="UP000244162"/>
    </source>
</evidence>
<dbReference type="GO" id="GO:0003677">
    <property type="term" value="F:DNA binding"/>
    <property type="evidence" value="ECO:0007669"/>
    <property type="project" value="InterPro"/>
</dbReference>
<accession>A0A2T5G0U9</accession>
<keyword evidence="2" id="KW-0812">Transmembrane</keyword>
<comment type="caution">
    <text evidence="4">The sequence shown here is derived from an EMBL/GenBank/DDBJ whole genome shotgun (WGS) entry which is preliminary data.</text>
</comment>
<dbReference type="RefSeq" id="WP_107966002.1">
    <property type="nucleotide sequence ID" value="NZ_NWBU01000004.1"/>
</dbReference>
<dbReference type="Proteomes" id="UP000244162">
    <property type="component" value="Unassembled WGS sequence"/>
</dbReference>
<feature type="domain" description="HTH cro/C1-type" evidence="3">
    <location>
        <begin position="21"/>
        <end position="81"/>
    </location>
</feature>
<dbReference type="Pfam" id="PF13413">
    <property type="entry name" value="HTH_25"/>
    <property type="match status" value="1"/>
</dbReference>
<dbReference type="InterPro" id="IPR001387">
    <property type="entry name" value="Cro/C1-type_HTH"/>
</dbReference>
<feature type="region of interest" description="Disordered" evidence="1">
    <location>
        <begin position="151"/>
        <end position="171"/>
    </location>
</feature>
<evidence type="ECO:0000256" key="1">
    <source>
        <dbReference type="SAM" id="MobiDB-lite"/>
    </source>
</evidence>
<reference evidence="4 5" key="1">
    <citation type="submission" date="2017-09" db="EMBL/GenBank/DDBJ databases">
        <title>Sphingomonas panjinensis sp.nov., isolated from oil-contaminated soil.</title>
        <authorList>
            <person name="Wang L."/>
            <person name="Chen L."/>
        </authorList>
    </citation>
    <scope>NUCLEOTIDE SEQUENCE [LARGE SCALE GENOMIC DNA]</scope>
    <source>
        <strain evidence="4 5">FW-11</strain>
    </source>
</reference>
<evidence type="ECO:0000259" key="3">
    <source>
        <dbReference type="PROSITE" id="PS50943"/>
    </source>
</evidence>
<feature type="compositionally biased region" description="Pro residues" evidence="1">
    <location>
        <begin position="281"/>
        <end position="296"/>
    </location>
</feature>
<dbReference type="InterPro" id="IPR010982">
    <property type="entry name" value="Lambda_DNA-bd_dom_sf"/>
</dbReference>
<dbReference type="PROSITE" id="PS50943">
    <property type="entry name" value="HTH_CROC1"/>
    <property type="match status" value="1"/>
</dbReference>
<keyword evidence="5" id="KW-1185">Reference proteome</keyword>
<dbReference type="Pfam" id="PF13464">
    <property type="entry name" value="RodZ_C"/>
    <property type="match status" value="1"/>
</dbReference>
<protein>
    <submittedName>
        <fullName evidence="4">XRE family transcriptional regulator</fullName>
    </submittedName>
</protein>
<feature type="region of interest" description="Disordered" evidence="1">
    <location>
        <begin position="269"/>
        <end position="302"/>
    </location>
</feature>
<dbReference type="PANTHER" id="PTHR34475">
    <property type="match status" value="1"/>
</dbReference>
<proteinExistence type="predicted"/>
<keyword evidence="2" id="KW-0472">Membrane</keyword>
<dbReference type="InterPro" id="IPR025194">
    <property type="entry name" value="RodZ-like_C"/>
</dbReference>
<gene>
    <name evidence="4" type="ORF">CLG96_00995</name>
</gene>
<dbReference type="SMART" id="SM00530">
    <property type="entry name" value="HTH_XRE"/>
    <property type="match status" value="1"/>
</dbReference>
<keyword evidence="2" id="KW-1133">Transmembrane helix</keyword>
<feature type="transmembrane region" description="Helical" evidence="2">
    <location>
        <begin position="114"/>
        <end position="133"/>
    </location>
</feature>
<dbReference type="InterPro" id="IPR050400">
    <property type="entry name" value="Bact_Cytoskel_RodZ"/>
</dbReference>
<evidence type="ECO:0000313" key="4">
    <source>
        <dbReference type="EMBL" id="PTQ12764.1"/>
    </source>
</evidence>
<dbReference type="AlphaFoldDB" id="A0A2T5G0U9"/>
<feature type="compositionally biased region" description="Low complexity" evidence="1">
    <location>
        <begin position="269"/>
        <end position="280"/>
    </location>
</feature>
<feature type="compositionally biased region" description="Pro residues" evidence="1">
    <location>
        <begin position="159"/>
        <end position="171"/>
    </location>
</feature>
<dbReference type="EMBL" id="NWBU01000004">
    <property type="protein sequence ID" value="PTQ12764.1"/>
    <property type="molecule type" value="Genomic_DNA"/>
</dbReference>
<dbReference type="SUPFAM" id="SSF47413">
    <property type="entry name" value="lambda repressor-like DNA-binding domains"/>
    <property type="match status" value="1"/>
</dbReference>
<name>A0A2T5G0U9_9SPHN</name>
<sequence>MSEAANKDLGGASPLGVGERLKSAREAQGLGLETIAERTRVPIRHLQMIESGEHEGLPAIPYSAGFVKVYAQLLGLDGVALARDFRAELGGIRRERDYHAPFEPADPARVPTRALALVGLGVALLLGLAYLFWRGGGMGEESTRIAAETQQSAPTGAVAPPPPVITPQPAPQPLPPAAAAGPVALTANEQVWVKVYDMGGPTFFMGVMEPGQRFEVPATAADPRIQTGRPHVIRVTVGDAAIPPLGTANQTIKDVSLSPASLRERLSAAAPVAPGAAPGVAPAPAPIEPLVPPPGATPAERP</sequence>
<dbReference type="Gene3D" id="1.10.260.40">
    <property type="entry name" value="lambda repressor-like DNA-binding domains"/>
    <property type="match status" value="1"/>
</dbReference>
<organism evidence="4 5">
    <name type="scientific">Sphingomonas oleivorans</name>
    <dbReference type="NCBI Taxonomy" id="1735121"/>
    <lineage>
        <taxon>Bacteria</taxon>
        <taxon>Pseudomonadati</taxon>
        <taxon>Pseudomonadota</taxon>
        <taxon>Alphaproteobacteria</taxon>
        <taxon>Sphingomonadales</taxon>
        <taxon>Sphingomonadaceae</taxon>
        <taxon>Sphingomonas</taxon>
    </lineage>
</organism>
<dbReference type="OrthoDB" id="9790252at2"/>